<proteinExistence type="predicted"/>
<comment type="caution">
    <text evidence="2">The sequence shown here is derived from an EMBL/GenBank/DDBJ whole genome shotgun (WGS) entry which is preliminary data.</text>
</comment>
<accession>A0A645GGH5</accession>
<evidence type="ECO:0000256" key="1">
    <source>
        <dbReference type="SAM" id="Phobius"/>
    </source>
</evidence>
<keyword evidence="1" id="KW-0812">Transmembrane</keyword>
<reference evidence="2" key="1">
    <citation type="submission" date="2019-08" db="EMBL/GenBank/DDBJ databases">
        <authorList>
            <person name="Kucharzyk K."/>
            <person name="Murdoch R.W."/>
            <person name="Higgins S."/>
            <person name="Loffler F."/>
        </authorList>
    </citation>
    <scope>NUCLEOTIDE SEQUENCE</scope>
</reference>
<name>A0A645GGH5_9ZZZZ</name>
<evidence type="ECO:0000313" key="2">
    <source>
        <dbReference type="EMBL" id="MPN26027.1"/>
    </source>
</evidence>
<sequence length="107" mass="11456">MRVRLNLSFPKTHRALARWIVLVFVLSLLLGAAFVLAELHHDCTGENCQICAAVAHTVSFLKAETVSLALPIVLAAWLSAALLAGAVPKQALTETPSLVTLKVKLSD</sequence>
<feature type="transmembrane region" description="Helical" evidence="1">
    <location>
        <begin position="16"/>
        <end position="37"/>
    </location>
</feature>
<gene>
    <name evidence="2" type="ORF">SDC9_173449</name>
</gene>
<keyword evidence="1" id="KW-0472">Membrane</keyword>
<protein>
    <submittedName>
        <fullName evidence="2">Uncharacterized protein</fullName>
    </submittedName>
</protein>
<organism evidence="2">
    <name type="scientific">bioreactor metagenome</name>
    <dbReference type="NCBI Taxonomy" id="1076179"/>
    <lineage>
        <taxon>unclassified sequences</taxon>
        <taxon>metagenomes</taxon>
        <taxon>ecological metagenomes</taxon>
    </lineage>
</organism>
<dbReference type="AlphaFoldDB" id="A0A645GGH5"/>
<keyword evidence="1" id="KW-1133">Transmembrane helix</keyword>
<dbReference type="EMBL" id="VSSQ01075426">
    <property type="protein sequence ID" value="MPN26027.1"/>
    <property type="molecule type" value="Genomic_DNA"/>
</dbReference>
<feature type="transmembrane region" description="Helical" evidence="1">
    <location>
        <begin position="68"/>
        <end position="87"/>
    </location>
</feature>